<evidence type="ECO:0000259" key="12">
    <source>
        <dbReference type="PROSITE" id="PS50893"/>
    </source>
</evidence>
<evidence type="ECO:0000256" key="1">
    <source>
        <dbReference type="ARBA" id="ARBA00004651"/>
    </source>
</evidence>
<feature type="transmembrane region" description="Helical" evidence="11">
    <location>
        <begin position="26"/>
        <end position="46"/>
    </location>
</feature>
<name>A0AAW3ZJ79_9GAMM</name>
<feature type="domain" description="ABC transmembrane type-1" evidence="13">
    <location>
        <begin position="29"/>
        <end position="311"/>
    </location>
</feature>
<dbReference type="GO" id="GO:0005524">
    <property type="term" value="F:ATP binding"/>
    <property type="evidence" value="ECO:0007669"/>
    <property type="project" value="UniProtKB-KW"/>
</dbReference>
<keyword evidence="9" id="KW-0445">Lipid transport</keyword>
<gene>
    <name evidence="14" type="primary">msbA</name>
    <name evidence="14" type="ORF">IFO71_05930</name>
</gene>
<feature type="transmembrane region" description="Helical" evidence="11">
    <location>
        <begin position="143"/>
        <end position="162"/>
    </location>
</feature>
<keyword evidence="10 11" id="KW-0472">Membrane</keyword>
<dbReference type="Pfam" id="PF00005">
    <property type="entry name" value="ABC_tran"/>
    <property type="match status" value="1"/>
</dbReference>
<dbReference type="CDD" id="cd18552">
    <property type="entry name" value="ABC_6TM_MsbA_like"/>
    <property type="match status" value="1"/>
</dbReference>
<reference evidence="14 15" key="1">
    <citation type="submission" date="2020-09" db="EMBL/GenBank/DDBJ databases">
        <title>Pseudoxanthomonas sp. CAU 1598 isolated from sand of Yaerae Beach.</title>
        <authorList>
            <person name="Kim W."/>
        </authorList>
    </citation>
    <scope>NUCLEOTIDE SEQUENCE [LARGE SCALE GENOMIC DNA]</scope>
    <source>
        <strain evidence="14 15">CAU 1598</strain>
    </source>
</reference>
<dbReference type="EMBL" id="JACYTR010000008">
    <property type="protein sequence ID" value="MBD8525279.1"/>
    <property type="molecule type" value="Genomic_DNA"/>
</dbReference>
<feature type="transmembrane region" description="Helical" evidence="11">
    <location>
        <begin position="66"/>
        <end position="85"/>
    </location>
</feature>
<keyword evidence="15" id="KW-1185">Reference proteome</keyword>
<evidence type="ECO:0000256" key="7">
    <source>
        <dbReference type="ARBA" id="ARBA00022967"/>
    </source>
</evidence>
<feature type="transmembrane region" description="Helical" evidence="11">
    <location>
        <begin position="250"/>
        <end position="270"/>
    </location>
</feature>
<dbReference type="SUPFAM" id="SSF52540">
    <property type="entry name" value="P-loop containing nucleoside triphosphate hydrolases"/>
    <property type="match status" value="1"/>
</dbReference>
<dbReference type="InterPro" id="IPR017871">
    <property type="entry name" value="ABC_transporter-like_CS"/>
</dbReference>
<dbReference type="PANTHER" id="PTHR43394">
    <property type="entry name" value="ATP-DEPENDENT PERMEASE MDL1, MITOCHONDRIAL"/>
    <property type="match status" value="1"/>
</dbReference>
<evidence type="ECO:0000256" key="6">
    <source>
        <dbReference type="ARBA" id="ARBA00022840"/>
    </source>
</evidence>
<dbReference type="SMART" id="SM00382">
    <property type="entry name" value="AAA"/>
    <property type="match status" value="1"/>
</dbReference>
<proteinExistence type="predicted"/>
<dbReference type="InterPro" id="IPR011527">
    <property type="entry name" value="ABC1_TM_dom"/>
</dbReference>
<dbReference type="GO" id="GO:0034040">
    <property type="term" value="F:ATPase-coupled lipid transmembrane transporter activity"/>
    <property type="evidence" value="ECO:0007669"/>
    <property type="project" value="InterPro"/>
</dbReference>
<evidence type="ECO:0000313" key="14">
    <source>
        <dbReference type="EMBL" id="MBD8525279.1"/>
    </source>
</evidence>
<dbReference type="Gene3D" id="1.20.1560.10">
    <property type="entry name" value="ABC transporter type 1, transmembrane domain"/>
    <property type="match status" value="1"/>
</dbReference>
<keyword evidence="8 11" id="KW-1133">Transmembrane helix</keyword>
<dbReference type="InterPro" id="IPR011917">
    <property type="entry name" value="ABC_transpr_lipidA"/>
</dbReference>
<evidence type="ECO:0000313" key="15">
    <source>
        <dbReference type="Proteomes" id="UP000613768"/>
    </source>
</evidence>
<dbReference type="SUPFAM" id="SSF90123">
    <property type="entry name" value="ABC transporter transmembrane region"/>
    <property type="match status" value="1"/>
</dbReference>
<evidence type="ECO:0000256" key="10">
    <source>
        <dbReference type="ARBA" id="ARBA00023136"/>
    </source>
</evidence>
<keyword evidence="7" id="KW-1278">Translocase</keyword>
<feature type="domain" description="ABC transporter" evidence="12">
    <location>
        <begin position="343"/>
        <end position="578"/>
    </location>
</feature>
<keyword evidence="5" id="KW-0547">Nucleotide-binding</keyword>
<sequence length="589" mass="63823">MDSGDALPPAWPSYKRLLGYAFRYRTLLLAALVGMVLDAACGASFIKLMEPLINEAFVAKNPDAGIILPLIIVGLFLLRGAATFATDYGMARAGRSVVRDLRQALMAKYLRLRGERFDAEPVQVMVSRLNFDTEQVAQASSDALKVVVTDSLYIIALIAVMLSQSVKVTVTMFVAAPVIALIVSTVGKRYRRLNREIQSGVGTMAHRAEQTLYAQQEVKLYGAQASELKRYGEQADRLLGLNTRVEATRAMSSSTVQLLAAMALAVIVYVASGEAQAGRVNAGQFVSLMTAMMALLPSLKRITTVQSQLSRGVTAAQRIFAVLDLEEEQEGSGHPLIRAKGELRFERVGVRYASQEGDALSEVSFVARPGTVTAIVGRSGSGKTTLVRLIPRFYEPSAGRILLDGQPLENYALADLRRQIAMVGQQVILFDDSVASNIGFGRPEADPAALRKAADIANASEFIDELPNGMQAEIGDKGSRLSGGQRQRLAIARAVLKDAPILILDEATAALDSRSERLVQAALDRLIPDRTTLIIAHRLSTVEHADQVLVLDQGRLVEQGTHTELLSRGGLYAQLHRLQFRDPAASEGQ</sequence>
<evidence type="ECO:0000256" key="4">
    <source>
        <dbReference type="ARBA" id="ARBA00022692"/>
    </source>
</evidence>
<evidence type="ECO:0000256" key="8">
    <source>
        <dbReference type="ARBA" id="ARBA00022989"/>
    </source>
</evidence>
<feature type="transmembrane region" description="Helical" evidence="11">
    <location>
        <begin position="168"/>
        <end position="187"/>
    </location>
</feature>
<evidence type="ECO:0000256" key="5">
    <source>
        <dbReference type="ARBA" id="ARBA00022741"/>
    </source>
</evidence>
<evidence type="ECO:0000256" key="11">
    <source>
        <dbReference type="SAM" id="Phobius"/>
    </source>
</evidence>
<dbReference type="InterPro" id="IPR003593">
    <property type="entry name" value="AAA+_ATPase"/>
</dbReference>
<keyword evidence="6" id="KW-0067">ATP-binding</keyword>
<protein>
    <submittedName>
        <fullName evidence="14">Lipid A export permease/ATP-binding protein MsbA</fullName>
    </submittedName>
</protein>
<dbReference type="PROSITE" id="PS50929">
    <property type="entry name" value="ABC_TM1F"/>
    <property type="match status" value="1"/>
</dbReference>
<accession>A0AAW3ZJ79</accession>
<dbReference type="FunFam" id="3.40.50.300:FF:000221">
    <property type="entry name" value="Multidrug ABC transporter ATP-binding protein"/>
    <property type="match status" value="1"/>
</dbReference>
<dbReference type="InterPro" id="IPR003439">
    <property type="entry name" value="ABC_transporter-like_ATP-bd"/>
</dbReference>
<dbReference type="InterPro" id="IPR036640">
    <property type="entry name" value="ABC1_TM_sf"/>
</dbReference>
<dbReference type="Proteomes" id="UP000613768">
    <property type="component" value="Unassembled WGS sequence"/>
</dbReference>
<organism evidence="14 15">
    <name type="scientific">Pseudomarimonas arenosa</name>
    <dbReference type="NCBI Taxonomy" id="2774145"/>
    <lineage>
        <taxon>Bacteria</taxon>
        <taxon>Pseudomonadati</taxon>
        <taxon>Pseudomonadota</taxon>
        <taxon>Gammaproteobacteria</taxon>
        <taxon>Lysobacterales</taxon>
        <taxon>Lysobacteraceae</taxon>
        <taxon>Pseudomarimonas</taxon>
    </lineage>
</organism>
<dbReference type="PROSITE" id="PS50893">
    <property type="entry name" value="ABC_TRANSPORTER_2"/>
    <property type="match status" value="1"/>
</dbReference>
<keyword evidence="4 11" id="KW-0812">Transmembrane</keyword>
<evidence type="ECO:0000259" key="13">
    <source>
        <dbReference type="PROSITE" id="PS50929"/>
    </source>
</evidence>
<dbReference type="GO" id="GO:0016887">
    <property type="term" value="F:ATP hydrolysis activity"/>
    <property type="evidence" value="ECO:0007669"/>
    <property type="project" value="InterPro"/>
</dbReference>
<dbReference type="PROSITE" id="PS00211">
    <property type="entry name" value="ABC_TRANSPORTER_1"/>
    <property type="match status" value="1"/>
</dbReference>
<dbReference type="GO" id="GO:0015421">
    <property type="term" value="F:ABC-type oligopeptide transporter activity"/>
    <property type="evidence" value="ECO:0007669"/>
    <property type="project" value="TreeGrafter"/>
</dbReference>
<evidence type="ECO:0000256" key="3">
    <source>
        <dbReference type="ARBA" id="ARBA00022475"/>
    </source>
</evidence>
<keyword evidence="3" id="KW-1003">Cell membrane</keyword>
<evidence type="ECO:0000256" key="2">
    <source>
        <dbReference type="ARBA" id="ARBA00022448"/>
    </source>
</evidence>
<keyword evidence="2" id="KW-0813">Transport</keyword>
<dbReference type="GO" id="GO:0005886">
    <property type="term" value="C:plasma membrane"/>
    <property type="evidence" value="ECO:0007669"/>
    <property type="project" value="UniProtKB-SubCell"/>
</dbReference>
<dbReference type="Pfam" id="PF00664">
    <property type="entry name" value="ABC_membrane"/>
    <property type="match status" value="1"/>
</dbReference>
<dbReference type="AlphaFoldDB" id="A0AAW3ZJ79"/>
<dbReference type="InterPro" id="IPR039421">
    <property type="entry name" value="Type_1_exporter"/>
</dbReference>
<comment type="subcellular location">
    <subcellularLocation>
        <location evidence="1">Cell membrane</location>
        <topology evidence="1">Multi-pass membrane protein</topology>
    </subcellularLocation>
</comment>
<dbReference type="InterPro" id="IPR027417">
    <property type="entry name" value="P-loop_NTPase"/>
</dbReference>
<dbReference type="PANTHER" id="PTHR43394:SF1">
    <property type="entry name" value="ATP-BINDING CASSETTE SUB-FAMILY B MEMBER 10, MITOCHONDRIAL"/>
    <property type="match status" value="1"/>
</dbReference>
<dbReference type="Gene3D" id="3.40.50.300">
    <property type="entry name" value="P-loop containing nucleotide triphosphate hydrolases"/>
    <property type="match status" value="1"/>
</dbReference>
<dbReference type="NCBIfam" id="TIGR02203">
    <property type="entry name" value="MsbA_lipidA"/>
    <property type="match status" value="1"/>
</dbReference>
<evidence type="ECO:0000256" key="9">
    <source>
        <dbReference type="ARBA" id="ARBA00023055"/>
    </source>
</evidence>
<comment type="caution">
    <text evidence="14">The sequence shown here is derived from an EMBL/GenBank/DDBJ whole genome shotgun (WGS) entry which is preliminary data.</text>
</comment>